<evidence type="ECO:0000256" key="2">
    <source>
        <dbReference type="ARBA" id="ARBA00022801"/>
    </source>
</evidence>
<dbReference type="FunFam" id="3.90.400.10:FF:000002">
    <property type="entry name" value="Sucrose isomerase"/>
    <property type="match status" value="1"/>
</dbReference>
<dbReference type="Gene3D" id="3.20.20.80">
    <property type="entry name" value="Glycosidases"/>
    <property type="match status" value="2"/>
</dbReference>
<dbReference type="SMART" id="SM00642">
    <property type="entry name" value="Aamy"/>
    <property type="match status" value="1"/>
</dbReference>
<organism evidence="5 6">
    <name type="scientific">Dankookia rubra</name>
    <dbReference type="NCBI Taxonomy" id="1442381"/>
    <lineage>
        <taxon>Bacteria</taxon>
        <taxon>Pseudomonadati</taxon>
        <taxon>Pseudomonadota</taxon>
        <taxon>Alphaproteobacteria</taxon>
        <taxon>Acetobacterales</taxon>
        <taxon>Roseomonadaceae</taxon>
        <taxon>Dankookia</taxon>
    </lineage>
</organism>
<dbReference type="Gene3D" id="2.60.40.1180">
    <property type="entry name" value="Golgi alpha-mannosidase II"/>
    <property type="match status" value="1"/>
</dbReference>
<evidence type="ECO:0000259" key="4">
    <source>
        <dbReference type="SMART" id="SM00642"/>
    </source>
</evidence>
<accession>A0A4R5Q9I7</accession>
<dbReference type="GO" id="GO:0004556">
    <property type="term" value="F:alpha-amylase activity"/>
    <property type="evidence" value="ECO:0007669"/>
    <property type="project" value="TreeGrafter"/>
</dbReference>
<dbReference type="InterPro" id="IPR045857">
    <property type="entry name" value="O16G_dom_2"/>
</dbReference>
<dbReference type="AlphaFoldDB" id="A0A4R5Q9I7"/>
<gene>
    <name evidence="5" type="ORF">E2C06_28795</name>
</gene>
<keyword evidence="3" id="KW-0326">Glycosidase</keyword>
<feature type="domain" description="Glycosyl hydrolase family 13 catalytic" evidence="4">
    <location>
        <begin position="25"/>
        <end position="417"/>
    </location>
</feature>
<dbReference type="InterPro" id="IPR013780">
    <property type="entry name" value="Glyco_hydro_b"/>
</dbReference>
<name>A0A4R5Q9I7_9PROT</name>
<evidence type="ECO:0000256" key="1">
    <source>
        <dbReference type="ARBA" id="ARBA00008061"/>
    </source>
</evidence>
<comment type="similarity">
    <text evidence="1">Belongs to the glycosyl hydrolase 13 family.</text>
</comment>
<dbReference type="OrthoDB" id="9805159at2"/>
<dbReference type="SUPFAM" id="SSF51445">
    <property type="entry name" value="(Trans)glycosidases"/>
    <property type="match status" value="1"/>
</dbReference>
<dbReference type="InterPro" id="IPR017853">
    <property type="entry name" value="GH"/>
</dbReference>
<dbReference type="EMBL" id="SMSJ01000077">
    <property type="protein sequence ID" value="TDH59178.1"/>
    <property type="molecule type" value="Genomic_DNA"/>
</dbReference>
<evidence type="ECO:0000313" key="5">
    <source>
        <dbReference type="EMBL" id="TDH59178.1"/>
    </source>
</evidence>
<dbReference type="PANTHER" id="PTHR10357:SF179">
    <property type="entry name" value="NEUTRAL AND BASIC AMINO ACID TRANSPORT PROTEIN RBAT"/>
    <property type="match status" value="1"/>
</dbReference>
<sequence length="557" mass="61750">MVVRHLDAGYRVQQAEWWRGAVLYQVYPRSFADSDGDGIGDLPGLLERIDHVAALGVDGIWLCPVYVSPQRDFGYDVADHCAIDPSFGSLEDFDRVLDAAHARGLKVLIDLVGGHTSDQHPWFDTSRRSASSPTADWYVWADPAPDGTPPNNWLSVFGGSAWSWEPRRRQYFLHHFLPSQPTLNLQHPACLDALLDVARFWLDRGVDGFRLDAIDFLTHDPRLRSNPAVPPANGQVPAKLFALQRHDHDMIQPASMQVLRRIRALLDEYPGTVSLGEVSSQDGAFDRIAAYTGAPDLLHMAYTLRPLRHGFDRPTLQALLRDAIATCSRGWPCWSFSNHDVERAATRWAPHRTEQGGQADTRFTRLLLALLLSLPGSACLYQGEELGLPEAQLQEDEIRDPFGITYWPEFKGRDGSRTPMPWQEGARFAGFTAPWAYPWLPVPASHRALSVDGQERDPASTLRFTRALLALRRAEPALRHGTASVLDLPAPLFGFERRAEGQVVTLVFNLSEDAVALPPAMLAGKAGLGGFGAAEGRLPAFGFALLVPEMAREREPA</sequence>
<evidence type="ECO:0000313" key="6">
    <source>
        <dbReference type="Proteomes" id="UP000295096"/>
    </source>
</evidence>
<dbReference type="RefSeq" id="WP_133292031.1">
    <property type="nucleotide sequence ID" value="NZ_SMSJ01000077.1"/>
</dbReference>
<keyword evidence="6" id="KW-1185">Reference proteome</keyword>
<proteinExistence type="inferred from homology"/>
<dbReference type="Proteomes" id="UP000295096">
    <property type="component" value="Unassembled WGS sequence"/>
</dbReference>
<evidence type="ECO:0000256" key="3">
    <source>
        <dbReference type="ARBA" id="ARBA00023295"/>
    </source>
</evidence>
<dbReference type="InterPro" id="IPR006047">
    <property type="entry name" value="GH13_cat_dom"/>
</dbReference>
<comment type="caution">
    <text evidence="5">The sequence shown here is derived from an EMBL/GenBank/DDBJ whole genome shotgun (WGS) entry which is preliminary data.</text>
</comment>
<dbReference type="GO" id="GO:0009313">
    <property type="term" value="P:oligosaccharide catabolic process"/>
    <property type="evidence" value="ECO:0007669"/>
    <property type="project" value="TreeGrafter"/>
</dbReference>
<reference evidence="5 6" key="1">
    <citation type="journal article" date="2016" name="J. Microbiol.">
        <title>Dankookia rubra gen. nov., sp. nov., an alphaproteobacterium isolated from sediment of a shallow stream.</title>
        <authorList>
            <person name="Kim W.H."/>
            <person name="Kim D.H."/>
            <person name="Kang K."/>
            <person name="Ahn T.Y."/>
        </authorList>
    </citation>
    <scope>NUCLEOTIDE SEQUENCE [LARGE SCALE GENOMIC DNA]</scope>
    <source>
        <strain evidence="5 6">JCM30602</strain>
    </source>
</reference>
<dbReference type="PANTHER" id="PTHR10357">
    <property type="entry name" value="ALPHA-AMYLASE FAMILY MEMBER"/>
    <property type="match status" value="1"/>
</dbReference>
<dbReference type="CDD" id="cd11330">
    <property type="entry name" value="AmyAc_OligoGlu"/>
    <property type="match status" value="1"/>
</dbReference>
<dbReference type="Pfam" id="PF00128">
    <property type="entry name" value="Alpha-amylase"/>
    <property type="match status" value="1"/>
</dbReference>
<protein>
    <submittedName>
        <fullName evidence="5">DUF3459 domain-containing protein</fullName>
    </submittedName>
</protein>
<dbReference type="Gene3D" id="3.90.400.10">
    <property type="entry name" value="Oligo-1,6-glucosidase, Domain 2"/>
    <property type="match status" value="1"/>
</dbReference>
<keyword evidence="2" id="KW-0378">Hydrolase</keyword>